<dbReference type="PANTHER" id="PTHR15913:SF0">
    <property type="entry name" value="MASPARDIN"/>
    <property type="match status" value="1"/>
</dbReference>
<evidence type="ECO:0000256" key="2">
    <source>
        <dbReference type="ARBA" id="ARBA00022490"/>
    </source>
</evidence>
<dbReference type="Proteomes" id="UP000734854">
    <property type="component" value="Unassembled WGS sequence"/>
</dbReference>
<gene>
    <name evidence="4" type="ORF">ZIOFF_028526</name>
</gene>
<name>A0A8J5GPZ6_ZINOF</name>
<dbReference type="GO" id="GO:0005737">
    <property type="term" value="C:cytoplasm"/>
    <property type="evidence" value="ECO:0007669"/>
    <property type="project" value="UniProtKB-SubCell"/>
</dbReference>
<protein>
    <recommendedName>
        <fullName evidence="6">Maspardin</fullName>
    </recommendedName>
</protein>
<comment type="subcellular location">
    <subcellularLocation>
        <location evidence="1">Cytoplasm</location>
    </subcellularLocation>
</comment>
<proteinExistence type="predicted"/>
<evidence type="ECO:0000256" key="1">
    <source>
        <dbReference type="ARBA" id="ARBA00004496"/>
    </source>
</evidence>
<evidence type="ECO:0000256" key="3">
    <source>
        <dbReference type="SAM" id="MobiDB-lite"/>
    </source>
</evidence>
<evidence type="ECO:0008006" key="6">
    <source>
        <dbReference type="Google" id="ProtNLM"/>
    </source>
</evidence>
<dbReference type="PANTHER" id="PTHR15913">
    <property type="entry name" value="ACID CLUSTER PROTEIN 33"/>
    <property type="match status" value="1"/>
</dbReference>
<evidence type="ECO:0000313" key="5">
    <source>
        <dbReference type="Proteomes" id="UP000734854"/>
    </source>
</evidence>
<feature type="region of interest" description="Disordered" evidence="3">
    <location>
        <begin position="103"/>
        <end position="163"/>
    </location>
</feature>
<dbReference type="InterPro" id="IPR026151">
    <property type="entry name" value="Maspardin"/>
</dbReference>
<feature type="compositionally biased region" description="Low complexity" evidence="3">
    <location>
        <begin position="145"/>
        <end position="156"/>
    </location>
</feature>
<feature type="compositionally biased region" description="Low complexity" evidence="3">
    <location>
        <begin position="117"/>
        <end position="128"/>
    </location>
</feature>
<evidence type="ECO:0000313" key="4">
    <source>
        <dbReference type="EMBL" id="KAG6510502.1"/>
    </source>
</evidence>
<reference evidence="4 5" key="1">
    <citation type="submission" date="2020-08" db="EMBL/GenBank/DDBJ databases">
        <title>Plant Genome Project.</title>
        <authorList>
            <person name="Zhang R.-G."/>
        </authorList>
    </citation>
    <scope>NUCLEOTIDE SEQUENCE [LARGE SCALE GENOMIC DNA]</scope>
    <source>
        <tissue evidence="4">Rhizome</tissue>
    </source>
</reference>
<dbReference type="AlphaFoldDB" id="A0A8J5GPZ6"/>
<accession>A0A8J5GPZ6</accession>
<feature type="compositionally biased region" description="Polar residues" evidence="3">
    <location>
        <begin position="135"/>
        <end position="144"/>
    </location>
</feature>
<keyword evidence="5" id="KW-1185">Reference proteome</keyword>
<feature type="compositionally biased region" description="Polar residues" evidence="3">
    <location>
        <begin position="105"/>
        <end position="116"/>
    </location>
</feature>
<comment type="caution">
    <text evidence="4">The sequence shown here is derived from an EMBL/GenBank/DDBJ whole genome shotgun (WGS) entry which is preliminary data.</text>
</comment>
<sequence length="163" mass="17787">MPWSPIVNWTPAFLLKRYFLSGIRDGSHEPFIADSIDFVVCQTNDYCAVPQQLKDQVSERFPGARRAILKTGGDFPFLSRPDEVNLYLQLHLRRVGGEAQLDNLLGTSNDDGAEQSNNDNNGGNNFGNLPGQRNDGANDSAYQPGSSGQNGDNNGSTVNKLSI</sequence>
<organism evidence="4 5">
    <name type="scientific">Zingiber officinale</name>
    <name type="common">Ginger</name>
    <name type="synonym">Amomum zingiber</name>
    <dbReference type="NCBI Taxonomy" id="94328"/>
    <lineage>
        <taxon>Eukaryota</taxon>
        <taxon>Viridiplantae</taxon>
        <taxon>Streptophyta</taxon>
        <taxon>Embryophyta</taxon>
        <taxon>Tracheophyta</taxon>
        <taxon>Spermatophyta</taxon>
        <taxon>Magnoliopsida</taxon>
        <taxon>Liliopsida</taxon>
        <taxon>Zingiberales</taxon>
        <taxon>Zingiberaceae</taxon>
        <taxon>Zingiber</taxon>
    </lineage>
</organism>
<keyword evidence="2" id="KW-0963">Cytoplasm</keyword>
<dbReference type="EMBL" id="JACMSC010000008">
    <property type="protein sequence ID" value="KAG6510502.1"/>
    <property type="molecule type" value="Genomic_DNA"/>
</dbReference>